<organism evidence="1 2">
    <name type="scientific">Salix koriyanagi</name>
    <dbReference type="NCBI Taxonomy" id="2511006"/>
    <lineage>
        <taxon>Eukaryota</taxon>
        <taxon>Viridiplantae</taxon>
        <taxon>Streptophyta</taxon>
        <taxon>Embryophyta</taxon>
        <taxon>Tracheophyta</taxon>
        <taxon>Spermatophyta</taxon>
        <taxon>Magnoliopsida</taxon>
        <taxon>eudicotyledons</taxon>
        <taxon>Gunneridae</taxon>
        <taxon>Pentapetalae</taxon>
        <taxon>rosids</taxon>
        <taxon>fabids</taxon>
        <taxon>Malpighiales</taxon>
        <taxon>Salicaceae</taxon>
        <taxon>Saliceae</taxon>
        <taxon>Salix</taxon>
    </lineage>
</organism>
<dbReference type="EMBL" id="JAPFFM010000006">
    <property type="protein sequence ID" value="KAJ6758791.1"/>
    <property type="molecule type" value="Genomic_DNA"/>
</dbReference>
<proteinExistence type="predicted"/>
<keyword evidence="1" id="KW-0418">Kinase</keyword>
<protein>
    <submittedName>
        <fullName evidence="1">MEVALONATE KINASE/GALACTOKINASE</fullName>
    </submittedName>
</protein>
<sequence length="124" mass="13907">MVSDVVPVACRAAIDAGIRSVCVTNFSWDFIYAEYVMAAGNHHRSIVWQIAEDYSHCEFLIRLPGFCPRTFFGCSQQPHHCGQHVALSSIHARVERWGVAADIRKTMAEARLRKVPACCLIDCI</sequence>
<accession>A0A9Q0W193</accession>
<dbReference type="PANTHER" id="PTHR38134">
    <property type="entry name" value="SLR1395 PROTEIN"/>
    <property type="match status" value="1"/>
</dbReference>
<dbReference type="GO" id="GO:0016301">
    <property type="term" value="F:kinase activity"/>
    <property type="evidence" value="ECO:0007669"/>
    <property type="project" value="UniProtKB-KW"/>
</dbReference>
<dbReference type="Proteomes" id="UP001151752">
    <property type="component" value="Chromosome 18"/>
</dbReference>
<dbReference type="InterPro" id="IPR053205">
    <property type="entry name" value="GHMP_kinase_L-arabinokinase"/>
</dbReference>
<name>A0A9Q0W193_9ROSI</name>
<gene>
    <name evidence="1" type="ORF">OIU74_025446</name>
</gene>
<reference evidence="1" key="2">
    <citation type="journal article" date="2023" name="Int. J. Mol. Sci.">
        <title>De Novo Assembly and Annotation of 11 Diverse Shrub Willow (Salix) Genomes Reveals Novel Gene Organization in Sex-Linked Regions.</title>
        <authorList>
            <person name="Hyden B."/>
            <person name="Feng K."/>
            <person name="Yates T.B."/>
            <person name="Jawdy S."/>
            <person name="Cereghino C."/>
            <person name="Smart L.B."/>
            <person name="Muchero W."/>
        </authorList>
    </citation>
    <scope>NUCLEOTIDE SEQUENCE</scope>
    <source>
        <tissue evidence="1">Shoot tip</tissue>
    </source>
</reference>
<reference evidence="1" key="1">
    <citation type="submission" date="2022-11" db="EMBL/GenBank/DDBJ databases">
        <authorList>
            <person name="Hyden B.L."/>
            <person name="Feng K."/>
            <person name="Yates T."/>
            <person name="Jawdy S."/>
            <person name="Smart L.B."/>
            <person name="Muchero W."/>
        </authorList>
    </citation>
    <scope>NUCLEOTIDE SEQUENCE</scope>
    <source>
        <tissue evidence="1">Shoot tip</tissue>
    </source>
</reference>
<dbReference type="PANTHER" id="PTHR38134:SF2">
    <property type="entry name" value="GALACTOKINASE"/>
    <property type="match status" value="1"/>
</dbReference>
<comment type="caution">
    <text evidence="1">The sequence shown here is derived from an EMBL/GenBank/DDBJ whole genome shotgun (WGS) entry which is preliminary data.</text>
</comment>
<evidence type="ECO:0000313" key="1">
    <source>
        <dbReference type="EMBL" id="KAJ6758791.1"/>
    </source>
</evidence>
<keyword evidence="1" id="KW-0808">Transferase</keyword>
<dbReference type="AlphaFoldDB" id="A0A9Q0W193"/>
<keyword evidence="2" id="KW-1185">Reference proteome</keyword>
<evidence type="ECO:0000313" key="2">
    <source>
        <dbReference type="Proteomes" id="UP001151752"/>
    </source>
</evidence>